<keyword evidence="1" id="KW-0472">Membrane</keyword>
<dbReference type="PANTHER" id="PTHR42709:SF4">
    <property type="entry name" value="INNER MEMBRANE PROTEIN YQAA"/>
    <property type="match status" value="1"/>
</dbReference>
<sequence>MEWLLNLGYPGLFIGTFLSGTVLPMSSDVLLVGMLAAGADPVACLLLATVGNWLGAMTSYWLGWFARWEWLERAFKVRPETLTRQKARVDRFGVWLAPFFWLPVIGVVFMIALGFYRVRPRTTAFLALAGSFVRFLFWILLQHLFFGQA</sequence>
<dbReference type="Proteomes" id="UP000886844">
    <property type="component" value="Unassembled WGS sequence"/>
</dbReference>
<name>A0A9D1YZ71_9BACT</name>
<feature type="transmembrane region" description="Helical" evidence="1">
    <location>
        <begin position="12"/>
        <end position="35"/>
    </location>
</feature>
<keyword evidence="1" id="KW-0812">Transmembrane</keyword>
<evidence type="ECO:0000256" key="1">
    <source>
        <dbReference type="SAM" id="Phobius"/>
    </source>
</evidence>
<proteinExistence type="predicted"/>
<dbReference type="InterPro" id="IPR051311">
    <property type="entry name" value="DedA_domain"/>
</dbReference>
<gene>
    <name evidence="2" type="ORF">H9828_03785</name>
</gene>
<comment type="caution">
    <text evidence="2">The sequence shown here is derived from an EMBL/GenBank/DDBJ whole genome shotgun (WGS) entry which is preliminary data.</text>
</comment>
<organism evidence="2 3">
    <name type="scientific">Candidatus Alistipes intestinigallinarum</name>
    <dbReference type="NCBI Taxonomy" id="2838440"/>
    <lineage>
        <taxon>Bacteria</taxon>
        <taxon>Pseudomonadati</taxon>
        <taxon>Bacteroidota</taxon>
        <taxon>Bacteroidia</taxon>
        <taxon>Bacteroidales</taxon>
        <taxon>Rikenellaceae</taxon>
        <taxon>Alistipes</taxon>
    </lineage>
</organism>
<feature type="transmembrane region" description="Helical" evidence="1">
    <location>
        <begin position="123"/>
        <end position="146"/>
    </location>
</feature>
<evidence type="ECO:0000313" key="3">
    <source>
        <dbReference type="Proteomes" id="UP000886844"/>
    </source>
</evidence>
<dbReference type="AlphaFoldDB" id="A0A9D1YZ71"/>
<feature type="transmembrane region" description="Helical" evidence="1">
    <location>
        <begin position="92"/>
        <end position="116"/>
    </location>
</feature>
<accession>A0A9D1YZ71</accession>
<feature type="transmembrane region" description="Helical" evidence="1">
    <location>
        <begin position="42"/>
        <end position="62"/>
    </location>
</feature>
<reference evidence="2" key="2">
    <citation type="submission" date="2021-04" db="EMBL/GenBank/DDBJ databases">
        <authorList>
            <person name="Gilroy R."/>
        </authorList>
    </citation>
    <scope>NUCLEOTIDE SEQUENCE</scope>
    <source>
        <strain evidence="2">5134</strain>
    </source>
</reference>
<evidence type="ECO:0000313" key="2">
    <source>
        <dbReference type="EMBL" id="HIY68519.1"/>
    </source>
</evidence>
<keyword evidence="1" id="KW-1133">Transmembrane helix</keyword>
<dbReference type="PANTHER" id="PTHR42709">
    <property type="entry name" value="ALKALINE PHOSPHATASE LIKE PROTEIN"/>
    <property type="match status" value="1"/>
</dbReference>
<reference evidence="2" key="1">
    <citation type="journal article" date="2021" name="PeerJ">
        <title>Extensive microbial diversity within the chicken gut microbiome revealed by metagenomics and culture.</title>
        <authorList>
            <person name="Gilroy R."/>
            <person name="Ravi A."/>
            <person name="Getino M."/>
            <person name="Pursley I."/>
            <person name="Horton D.L."/>
            <person name="Alikhan N.F."/>
            <person name="Baker D."/>
            <person name="Gharbi K."/>
            <person name="Hall N."/>
            <person name="Watson M."/>
            <person name="Adriaenssens E.M."/>
            <person name="Foster-Nyarko E."/>
            <person name="Jarju S."/>
            <person name="Secka A."/>
            <person name="Antonio M."/>
            <person name="Oren A."/>
            <person name="Chaudhuri R.R."/>
            <person name="La Ragione R."/>
            <person name="Hildebrand F."/>
            <person name="Pallen M.J."/>
        </authorList>
    </citation>
    <scope>NUCLEOTIDE SEQUENCE</scope>
    <source>
        <strain evidence="2">5134</strain>
    </source>
</reference>
<protein>
    <submittedName>
        <fullName evidence="2">DedA family protein</fullName>
    </submittedName>
</protein>
<dbReference type="EMBL" id="DXDA01000032">
    <property type="protein sequence ID" value="HIY68519.1"/>
    <property type="molecule type" value="Genomic_DNA"/>
</dbReference>